<comment type="caution">
    <text evidence="1">The sequence shown here is derived from an EMBL/GenBank/DDBJ whole genome shotgun (WGS) entry which is preliminary data.</text>
</comment>
<sequence length="152" mass="17138">MAWTGIEPMIAGSRVRHANHSATLPLTAQVCLMVSMTKYSHPVALVACAEAVVRTIRKLLNFSVQKFQISPSTKNVNKPQFLWKCLQAKWRLFGHVLRREPSIPANKAFYFHDNAMRAGGRPIMTLPMTLNNDLKILQNRSISLTSHKDLEA</sequence>
<evidence type="ECO:0000313" key="2">
    <source>
        <dbReference type="Proteomes" id="UP000762676"/>
    </source>
</evidence>
<dbReference type="Proteomes" id="UP000762676">
    <property type="component" value="Unassembled WGS sequence"/>
</dbReference>
<accession>A0AAV4J0V6</accession>
<evidence type="ECO:0000313" key="1">
    <source>
        <dbReference type="EMBL" id="GFS16424.1"/>
    </source>
</evidence>
<dbReference type="EMBL" id="BMAT01006612">
    <property type="protein sequence ID" value="GFS16424.1"/>
    <property type="molecule type" value="Genomic_DNA"/>
</dbReference>
<organism evidence="1 2">
    <name type="scientific">Elysia marginata</name>
    <dbReference type="NCBI Taxonomy" id="1093978"/>
    <lineage>
        <taxon>Eukaryota</taxon>
        <taxon>Metazoa</taxon>
        <taxon>Spiralia</taxon>
        <taxon>Lophotrochozoa</taxon>
        <taxon>Mollusca</taxon>
        <taxon>Gastropoda</taxon>
        <taxon>Heterobranchia</taxon>
        <taxon>Euthyneura</taxon>
        <taxon>Panpulmonata</taxon>
        <taxon>Sacoglossa</taxon>
        <taxon>Placobranchoidea</taxon>
        <taxon>Plakobranchidae</taxon>
        <taxon>Elysia</taxon>
    </lineage>
</organism>
<reference evidence="1 2" key="1">
    <citation type="journal article" date="2021" name="Elife">
        <title>Chloroplast acquisition without the gene transfer in kleptoplastic sea slugs, Plakobranchus ocellatus.</title>
        <authorList>
            <person name="Maeda T."/>
            <person name="Takahashi S."/>
            <person name="Yoshida T."/>
            <person name="Shimamura S."/>
            <person name="Takaki Y."/>
            <person name="Nagai Y."/>
            <person name="Toyoda A."/>
            <person name="Suzuki Y."/>
            <person name="Arimoto A."/>
            <person name="Ishii H."/>
            <person name="Satoh N."/>
            <person name="Nishiyama T."/>
            <person name="Hasebe M."/>
            <person name="Maruyama T."/>
            <person name="Minagawa J."/>
            <person name="Obokata J."/>
            <person name="Shigenobu S."/>
        </authorList>
    </citation>
    <scope>NUCLEOTIDE SEQUENCE [LARGE SCALE GENOMIC DNA]</scope>
</reference>
<name>A0AAV4J0V6_9GAST</name>
<gene>
    <name evidence="1" type="ORF">ElyMa_003213500</name>
</gene>
<dbReference type="AlphaFoldDB" id="A0AAV4J0V6"/>
<keyword evidence="2" id="KW-1185">Reference proteome</keyword>
<proteinExistence type="predicted"/>
<protein>
    <submittedName>
        <fullName evidence="1">Uncharacterized protein</fullName>
    </submittedName>
</protein>